<evidence type="ECO:0000256" key="8">
    <source>
        <dbReference type="RuleBase" id="RU004515"/>
    </source>
</evidence>
<evidence type="ECO:0000313" key="11">
    <source>
        <dbReference type="Ensembl" id="ENSOCUP00000049932.1"/>
    </source>
</evidence>
<dbReference type="PANTHER" id="PTHR19269">
    <property type="entry name" value="TROPOMYOSIN"/>
    <property type="match status" value="1"/>
</dbReference>
<dbReference type="Gene3D" id="1.20.5.370">
    <property type="match status" value="1"/>
</dbReference>
<keyword evidence="12" id="KW-1185">Reference proteome</keyword>
<evidence type="ECO:0000256" key="10">
    <source>
        <dbReference type="SAM" id="MobiDB-lite"/>
    </source>
</evidence>
<dbReference type="PROSITE" id="PS00326">
    <property type="entry name" value="TROPOMYOSIN"/>
    <property type="match status" value="1"/>
</dbReference>
<keyword evidence="7" id="KW-0963">Cytoplasm</keyword>
<dbReference type="Bgee" id="ENSOCUG00000009884">
    <property type="expression patterns" value="Expressed in autopod skin and 16 other cell types or tissues"/>
</dbReference>
<evidence type="ECO:0000256" key="4">
    <source>
        <dbReference type="ARBA" id="ARBA00023054"/>
    </source>
</evidence>
<evidence type="ECO:0000256" key="2">
    <source>
        <dbReference type="ARBA" id="ARBA00009036"/>
    </source>
</evidence>
<dbReference type="InterPro" id="IPR000533">
    <property type="entry name" value="Tropomyosin"/>
</dbReference>
<evidence type="ECO:0000256" key="5">
    <source>
        <dbReference type="ARBA" id="ARBA00023179"/>
    </source>
</evidence>
<keyword evidence="6" id="KW-0009">Actin-binding</keyword>
<dbReference type="AlphaFoldDB" id="A0A5F9DVE1"/>
<dbReference type="InterPro" id="IPR014751">
    <property type="entry name" value="XRCC4-like_C"/>
</dbReference>
<evidence type="ECO:0000313" key="12">
    <source>
        <dbReference type="Proteomes" id="UP000001811"/>
    </source>
</evidence>
<feature type="region of interest" description="Disordered" evidence="10">
    <location>
        <begin position="85"/>
        <end position="127"/>
    </location>
</feature>
<comment type="similarity">
    <text evidence="2 8">Belongs to the tropomyosin family.</text>
</comment>
<evidence type="ECO:0000256" key="9">
    <source>
        <dbReference type="SAM" id="Coils"/>
    </source>
</evidence>
<evidence type="ECO:0000256" key="1">
    <source>
        <dbReference type="ARBA" id="ARBA00004245"/>
    </source>
</evidence>
<dbReference type="GO" id="GO:0003779">
    <property type="term" value="F:actin binding"/>
    <property type="evidence" value="ECO:0007669"/>
    <property type="project" value="UniProtKB-KW"/>
</dbReference>
<keyword evidence="7" id="KW-0206">Cytoskeleton</keyword>
<keyword evidence="4 9" id="KW-0175">Coiled coil</keyword>
<dbReference type="Proteomes" id="UP000001811">
    <property type="component" value="Unplaced"/>
</dbReference>
<dbReference type="Ensembl" id="ENSOCUT00000046411.1">
    <property type="protein sequence ID" value="ENSOCUP00000049932.1"/>
    <property type="gene ID" value="ENSOCUG00000009884.4"/>
</dbReference>
<dbReference type="Pfam" id="PF00261">
    <property type="entry name" value="Tropomyosin"/>
    <property type="match status" value="1"/>
</dbReference>
<dbReference type="FunFam" id="1.20.5.370:FF:000004">
    <property type="entry name" value="tropomyosin alpha-1 chain isoform X1"/>
    <property type="match status" value="1"/>
</dbReference>
<gene>
    <name evidence="11" type="primary">TPM4</name>
</gene>
<keyword evidence="3" id="KW-0007">Acetylation</keyword>
<dbReference type="GeneTree" id="ENSGT01030000234542"/>
<proteinExistence type="inferred from homology"/>
<dbReference type="GO" id="GO:0005856">
    <property type="term" value="C:cytoskeleton"/>
    <property type="evidence" value="ECO:0007669"/>
    <property type="project" value="UniProtKB-SubCell"/>
</dbReference>
<reference evidence="11" key="2">
    <citation type="submission" date="2025-08" db="UniProtKB">
        <authorList>
            <consortium name="Ensembl"/>
        </authorList>
    </citation>
    <scope>IDENTIFICATION</scope>
    <source>
        <strain evidence="11">Thorbecke</strain>
    </source>
</reference>
<protein>
    <submittedName>
        <fullName evidence="11">Tropomyosin 4</fullName>
    </submittedName>
</protein>
<comment type="subcellular location">
    <subcellularLocation>
        <location evidence="1">Cytoplasm</location>
        <location evidence="1">Cytoskeleton</location>
    </subcellularLocation>
</comment>
<dbReference type="Gene3D" id="1.20.5.170">
    <property type="match status" value="1"/>
</dbReference>
<keyword evidence="5" id="KW-0514">Muscle protein</keyword>
<dbReference type="SUPFAM" id="SSF57997">
    <property type="entry name" value="Tropomyosin"/>
    <property type="match status" value="1"/>
</dbReference>
<feature type="compositionally biased region" description="Gly residues" evidence="10">
    <location>
        <begin position="37"/>
        <end position="46"/>
    </location>
</feature>
<evidence type="ECO:0000256" key="7">
    <source>
        <dbReference type="ARBA" id="ARBA00023212"/>
    </source>
</evidence>
<evidence type="ECO:0000256" key="6">
    <source>
        <dbReference type="ARBA" id="ARBA00023203"/>
    </source>
</evidence>
<accession>A0A5F9DVE1</accession>
<reference evidence="11" key="3">
    <citation type="submission" date="2025-09" db="UniProtKB">
        <authorList>
            <consortium name="Ensembl"/>
        </authorList>
    </citation>
    <scope>IDENTIFICATION</scope>
    <source>
        <strain evidence="11">Thorbecke</strain>
    </source>
</reference>
<feature type="coiled-coil region" evidence="9">
    <location>
        <begin position="141"/>
        <end position="336"/>
    </location>
</feature>
<name>A0A5F9DVE1_RABIT</name>
<dbReference type="PRINTS" id="PR00194">
    <property type="entry name" value="TROPOMYOSIN"/>
</dbReference>
<dbReference type="FunFam" id="1.20.5.170:FF:000001">
    <property type="entry name" value="Tropomyosin alpha-1 chain isoform 1"/>
    <property type="match status" value="1"/>
</dbReference>
<sequence length="340" mass="37229">IRRRPDGAPGVRDPPWVERREGCGEGAHGARAWLGIPGLGDGGGPGRRTSRRGARLDAASGSHCLGLARPGATWGGGVARSLGFPASPTQPVPPGAAATRKSCPQPPASRPYSLQLAPAGTGPAGPPPSCRAFSWEAEGDVAALNRRIQLVEEELDRAQERLATALQKLEEAEKAADESERGMKVIENRAMKDEEKMEIQEMQLKEAKHIAEEADRKYEEVARKLVILEGELERAEERAEVSELKCGDLEEELKNVTNNLKSLEAASEKYSEKEDKYEEEIKLLSDKLKEAETRAEFAERTVAKLEKTIDDLEEKLAQAKEENVGLHQTLDQTLNELNCI</sequence>
<reference evidence="11 12" key="1">
    <citation type="journal article" date="2011" name="Nature">
        <title>A high-resolution map of human evolutionary constraint using 29 mammals.</title>
        <authorList>
            <person name="Lindblad-Toh K."/>
            <person name="Garber M."/>
            <person name="Zuk O."/>
            <person name="Lin M.F."/>
            <person name="Parker B.J."/>
            <person name="Washietl S."/>
            <person name="Kheradpour P."/>
            <person name="Ernst J."/>
            <person name="Jordan G."/>
            <person name="Mauceli E."/>
            <person name="Ward L.D."/>
            <person name="Lowe C.B."/>
            <person name="Holloway A.K."/>
            <person name="Clamp M."/>
            <person name="Gnerre S."/>
            <person name="Alfoldi J."/>
            <person name="Beal K."/>
            <person name="Chang J."/>
            <person name="Clawson H."/>
            <person name="Cuff J."/>
            <person name="Di Palma F."/>
            <person name="Fitzgerald S."/>
            <person name="Flicek P."/>
            <person name="Guttman M."/>
            <person name="Hubisz M.J."/>
            <person name="Jaffe D.B."/>
            <person name="Jungreis I."/>
            <person name="Kent W.J."/>
            <person name="Kostka D."/>
            <person name="Lara M."/>
            <person name="Martins A.L."/>
            <person name="Massingham T."/>
            <person name="Moltke I."/>
            <person name="Raney B.J."/>
            <person name="Rasmussen M.D."/>
            <person name="Robinson J."/>
            <person name="Stark A."/>
            <person name="Vilella A.J."/>
            <person name="Wen J."/>
            <person name="Xie X."/>
            <person name="Zody M.C."/>
            <person name="Baldwin J."/>
            <person name="Bloom T."/>
            <person name="Chin C.W."/>
            <person name="Heiman D."/>
            <person name="Nicol R."/>
            <person name="Nusbaum C."/>
            <person name="Young S."/>
            <person name="Wilkinson J."/>
            <person name="Worley K.C."/>
            <person name="Kovar C.L."/>
            <person name="Muzny D.M."/>
            <person name="Gibbs R.A."/>
            <person name="Cree A."/>
            <person name="Dihn H.H."/>
            <person name="Fowler G."/>
            <person name="Jhangiani S."/>
            <person name="Joshi V."/>
            <person name="Lee S."/>
            <person name="Lewis L.R."/>
            <person name="Nazareth L.V."/>
            <person name="Okwuonu G."/>
            <person name="Santibanez J."/>
            <person name="Warren W.C."/>
            <person name="Mardis E.R."/>
            <person name="Weinstock G.M."/>
            <person name="Wilson R.K."/>
            <person name="Delehaunty K."/>
            <person name="Dooling D."/>
            <person name="Fronik C."/>
            <person name="Fulton L."/>
            <person name="Fulton B."/>
            <person name="Graves T."/>
            <person name="Minx P."/>
            <person name="Sodergren E."/>
            <person name="Birney E."/>
            <person name="Margulies E.H."/>
            <person name="Herrero J."/>
            <person name="Green E.D."/>
            <person name="Haussler D."/>
            <person name="Siepel A."/>
            <person name="Goldman N."/>
            <person name="Pollard K.S."/>
            <person name="Pedersen J.S."/>
            <person name="Lander E.S."/>
            <person name="Kellis M."/>
        </authorList>
    </citation>
    <scope>NUCLEOTIDE SEQUENCE [LARGE SCALE GENOMIC DNA]</scope>
    <source>
        <strain evidence="12">Thorbecke</strain>
    </source>
</reference>
<evidence type="ECO:0000256" key="3">
    <source>
        <dbReference type="ARBA" id="ARBA00022990"/>
    </source>
</evidence>
<feature type="region of interest" description="Disordered" evidence="10">
    <location>
        <begin position="1"/>
        <end position="54"/>
    </location>
</feature>
<organism evidence="11 12">
    <name type="scientific">Oryctolagus cuniculus</name>
    <name type="common">Rabbit</name>
    <dbReference type="NCBI Taxonomy" id="9986"/>
    <lineage>
        <taxon>Eukaryota</taxon>
        <taxon>Metazoa</taxon>
        <taxon>Chordata</taxon>
        <taxon>Craniata</taxon>
        <taxon>Vertebrata</taxon>
        <taxon>Euteleostomi</taxon>
        <taxon>Mammalia</taxon>
        <taxon>Eutheria</taxon>
        <taxon>Euarchontoglires</taxon>
        <taxon>Glires</taxon>
        <taxon>Lagomorpha</taxon>
        <taxon>Leporidae</taxon>
        <taxon>Oryctolagus</taxon>
    </lineage>
</organism>